<keyword evidence="1" id="KW-0812">Transmembrane</keyword>
<evidence type="ECO:0000256" key="1">
    <source>
        <dbReference type="SAM" id="Phobius"/>
    </source>
</evidence>
<reference evidence="2 3" key="1">
    <citation type="submission" date="2018-12" db="EMBL/GenBank/DDBJ databases">
        <title>Bacillus ochoae sp. nov., Paenibacillus whitsoniae sp. nov., Paenibacillus spiritus sp. nov. Isolated from the Mars Exploration Rover during spacecraft assembly.</title>
        <authorList>
            <person name="Seuylemezian A."/>
            <person name="Vaishampayan P."/>
        </authorList>
    </citation>
    <scope>NUCLEOTIDE SEQUENCE [LARGE SCALE GENOMIC DNA]</scope>
    <source>
        <strain evidence="2 3">MER 54</strain>
    </source>
</reference>
<dbReference type="EMBL" id="RXHU01000074">
    <property type="protein sequence ID" value="RTE06426.1"/>
    <property type="molecule type" value="Genomic_DNA"/>
</dbReference>
<keyword evidence="1" id="KW-0472">Membrane</keyword>
<feature type="transmembrane region" description="Helical" evidence="1">
    <location>
        <begin position="48"/>
        <end position="71"/>
    </location>
</feature>
<name>A0A430J8F1_9BACL</name>
<dbReference type="Proteomes" id="UP000276128">
    <property type="component" value="Unassembled WGS sequence"/>
</dbReference>
<feature type="transmembrane region" description="Helical" evidence="1">
    <location>
        <begin position="6"/>
        <end position="27"/>
    </location>
</feature>
<dbReference type="RefSeq" id="WP_126143551.1">
    <property type="nucleotide sequence ID" value="NZ_RXHU01000074.1"/>
</dbReference>
<keyword evidence="3" id="KW-1185">Reference proteome</keyword>
<gene>
    <name evidence="2" type="ORF">EJQ19_22835</name>
</gene>
<proteinExistence type="predicted"/>
<sequence>MNLYTYYAIFFILILFGLVSTVMIGFSRKNAEGDQTYFQKTGTKWARLTALYVVSIAAGLLALGAFMYYAVK</sequence>
<dbReference type="AlphaFoldDB" id="A0A430J8F1"/>
<dbReference type="OrthoDB" id="2665332at2"/>
<accession>A0A430J8F1</accession>
<protein>
    <submittedName>
        <fullName evidence="2">Uncharacterized protein</fullName>
    </submittedName>
</protein>
<evidence type="ECO:0000313" key="2">
    <source>
        <dbReference type="EMBL" id="RTE06426.1"/>
    </source>
</evidence>
<evidence type="ECO:0000313" key="3">
    <source>
        <dbReference type="Proteomes" id="UP000276128"/>
    </source>
</evidence>
<organism evidence="2 3">
    <name type="scientific">Paenibacillus whitsoniae</name>
    <dbReference type="NCBI Taxonomy" id="2496558"/>
    <lineage>
        <taxon>Bacteria</taxon>
        <taxon>Bacillati</taxon>
        <taxon>Bacillota</taxon>
        <taxon>Bacilli</taxon>
        <taxon>Bacillales</taxon>
        <taxon>Paenibacillaceae</taxon>
        <taxon>Paenibacillus</taxon>
    </lineage>
</organism>
<comment type="caution">
    <text evidence="2">The sequence shown here is derived from an EMBL/GenBank/DDBJ whole genome shotgun (WGS) entry which is preliminary data.</text>
</comment>
<keyword evidence="1" id="KW-1133">Transmembrane helix</keyword>